<proteinExistence type="predicted"/>
<keyword evidence="4" id="KW-0238">DNA-binding</keyword>
<protein>
    <recommendedName>
        <fullName evidence="5">THAP-type domain-containing protein</fullName>
    </recommendedName>
</protein>
<dbReference type="InterPro" id="IPR006612">
    <property type="entry name" value="THAP_Znf"/>
</dbReference>
<dbReference type="SUPFAM" id="SSF57716">
    <property type="entry name" value="Glucocorticoid receptor-like (DNA-binding domain)"/>
    <property type="match status" value="1"/>
</dbReference>
<evidence type="ECO:0000256" key="2">
    <source>
        <dbReference type="ARBA" id="ARBA00022771"/>
    </source>
</evidence>
<gene>
    <name evidence="6" type="ORF">NQ314_012197</name>
</gene>
<sequence>MVNCCYKCGRSNKKDKNITLYNISTNNSSTWHMEFMKRLEIQDINDKDIHICSRHLNPDDIEMINHTWELKESALPVENDEDIEEYVEVKPELVYLKYEGEGDEVVLDSSLESGETRELAPLEPLVEYANVYEDDEEVLSEKYHSRRN</sequence>
<dbReference type="Proteomes" id="UP001162156">
    <property type="component" value="Unassembled WGS sequence"/>
</dbReference>
<dbReference type="Pfam" id="PF05485">
    <property type="entry name" value="THAP"/>
    <property type="match status" value="1"/>
</dbReference>
<feature type="domain" description="THAP-type" evidence="5">
    <location>
        <begin position="4"/>
        <end position="77"/>
    </location>
</feature>
<reference evidence="6" key="1">
    <citation type="journal article" date="2023" name="Insect Mol. Biol.">
        <title>Genome sequencing provides insights into the evolution of gene families encoding plant cell wall-degrading enzymes in longhorned beetles.</title>
        <authorList>
            <person name="Shin N.R."/>
            <person name="Okamura Y."/>
            <person name="Kirsch R."/>
            <person name="Pauchet Y."/>
        </authorList>
    </citation>
    <scope>NUCLEOTIDE SEQUENCE</scope>
    <source>
        <strain evidence="6">RBIC_L_NR</strain>
    </source>
</reference>
<keyword evidence="7" id="KW-1185">Reference proteome</keyword>
<evidence type="ECO:0000313" key="7">
    <source>
        <dbReference type="Proteomes" id="UP001162156"/>
    </source>
</evidence>
<keyword evidence="2" id="KW-0863">Zinc-finger</keyword>
<comment type="caution">
    <text evidence="6">The sequence shown here is derived from an EMBL/GenBank/DDBJ whole genome shotgun (WGS) entry which is preliminary data.</text>
</comment>
<dbReference type="EMBL" id="JANEYF010003397">
    <property type="protein sequence ID" value="KAJ8936698.1"/>
    <property type="molecule type" value="Genomic_DNA"/>
</dbReference>
<evidence type="ECO:0000259" key="5">
    <source>
        <dbReference type="Pfam" id="PF05485"/>
    </source>
</evidence>
<dbReference type="AlphaFoldDB" id="A0AAV8XDS4"/>
<name>A0AAV8XDS4_9CUCU</name>
<evidence type="ECO:0000313" key="6">
    <source>
        <dbReference type="EMBL" id="KAJ8936698.1"/>
    </source>
</evidence>
<dbReference type="GO" id="GO:0003677">
    <property type="term" value="F:DNA binding"/>
    <property type="evidence" value="ECO:0007669"/>
    <property type="project" value="UniProtKB-KW"/>
</dbReference>
<accession>A0AAV8XDS4</accession>
<evidence type="ECO:0000256" key="4">
    <source>
        <dbReference type="ARBA" id="ARBA00023125"/>
    </source>
</evidence>
<evidence type="ECO:0000256" key="3">
    <source>
        <dbReference type="ARBA" id="ARBA00022833"/>
    </source>
</evidence>
<keyword evidence="1" id="KW-0479">Metal-binding</keyword>
<organism evidence="6 7">
    <name type="scientific">Rhamnusium bicolor</name>
    <dbReference type="NCBI Taxonomy" id="1586634"/>
    <lineage>
        <taxon>Eukaryota</taxon>
        <taxon>Metazoa</taxon>
        <taxon>Ecdysozoa</taxon>
        <taxon>Arthropoda</taxon>
        <taxon>Hexapoda</taxon>
        <taxon>Insecta</taxon>
        <taxon>Pterygota</taxon>
        <taxon>Neoptera</taxon>
        <taxon>Endopterygota</taxon>
        <taxon>Coleoptera</taxon>
        <taxon>Polyphaga</taxon>
        <taxon>Cucujiformia</taxon>
        <taxon>Chrysomeloidea</taxon>
        <taxon>Cerambycidae</taxon>
        <taxon>Lepturinae</taxon>
        <taxon>Rhagiini</taxon>
        <taxon>Rhamnusium</taxon>
    </lineage>
</organism>
<dbReference type="GO" id="GO:0008270">
    <property type="term" value="F:zinc ion binding"/>
    <property type="evidence" value="ECO:0007669"/>
    <property type="project" value="UniProtKB-KW"/>
</dbReference>
<evidence type="ECO:0000256" key="1">
    <source>
        <dbReference type="ARBA" id="ARBA00022723"/>
    </source>
</evidence>
<keyword evidence="3" id="KW-0862">Zinc</keyword>